<organism evidence="1 2">
    <name type="scientific">Campylobacter pinnipediorum subsp. caledonicus</name>
    <dbReference type="NCBI Taxonomy" id="1874362"/>
    <lineage>
        <taxon>Bacteria</taxon>
        <taxon>Pseudomonadati</taxon>
        <taxon>Campylobacterota</taxon>
        <taxon>Epsilonproteobacteria</taxon>
        <taxon>Campylobacterales</taxon>
        <taxon>Campylobacteraceae</taxon>
        <taxon>Campylobacter</taxon>
    </lineage>
</organism>
<evidence type="ECO:0000313" key="1">
    <source>
        <dbReference type="EMBL" id="AQW87110.1"/>
    </source>
</evidence>
<accession>A0A1S6U608</accession>
<keyword evidence="2" id="KW-1185">Reference proteome</keyword>
<proteinExistence type="predicted"/>
<dbReference type="RefSeq" id="WP_157888031.1">
    <property type="nucleotide sequence ID" value="NZ_CP017258.1"/>
</dbReference>
<name>A0A1S6U608_9BACT</name>
<dbReference type="EMBL" id="CP017258">
    <property type="protein sequence ID" value="AQW87110.1"/>
    <property type="molecule type" value="Genomic_DNA"/>
</dbReference>
<evidence type="ECO:0000313" key="2">
    <source>
        <dbReference type="Proteomes" id="UP000190868"/>
    </source>
</evidence>
<reference evidence="2" key="1">
    <citation type="submission" date="2016-09" db="EMBL/GenBank/DDBJ databases">
        <title>Comparative genomics of the Campylobacter concisus group.</title>
        <authorList>
            <person name="Miller W.G."/>
            <person name="Yee E."/>
            <person name="Chapman M.H."/>
            <person name="Huynh S."/>
            <person name="Bono J.L."/>
            <person name="On S.L.W."/>
            <person name="StLeger J."/>
            <person name="Foster G."/>
            <person name="Parker C.T."/>
        </authorList>
    </citation>
    <scope>NUCLEOTIDE SEQUENCE [LARGE SCALE GENOMIC DNA]</scope>
    <source>
        <strain evidence="2">RM18021</strain>
    </source>
</reference>
<dbReference type="Proteomes" id="UP000190868">
    <property type="component" value="Chromosome"/>
</dbReference>
<sequence length="54" mass="6503">MNVAFNYLVMGFRNAFTPVKIKHAKEYGETFIDFYKKRDRAIEEEQLKRKSSKK</sequence>
<protein>
    <submittedName>
        <fullName evidence="1">Uncharacterized protein</fullName>
    </submittedName>
</protein>
<gene>
    <name evidence="1" type="ORF">CPIN18021_0263</name>
</gene>
<dbReference type="AlphaFoldDB" id="A0A1S6U608"/>